<protein>
    <submittedName>
        <fullName evidence="1">Antitoxin BrnA</fullName>
    </submittedName>
</protein>
<gene>
    <name evidence="1" type="ORF">NO1_1679</name>
</gene>
<keyword evidence="2" id="KW-1185">Reference proteome</keyword>
<evidence type="ECO:0000313" key="2">
    <source>
        <dbReference type="Proteomes" id="UP000269352"/>
    </source>
</evidence>
<evidence type="ECO:0000313" key="1">
    <source>
        <dbReference type="EMBL" id="GBR74520.1"/>
    </source>
</evidence>
<dbReference type="AlphaFoldDB" id="A0A388TCG0"/>
<proteinExistence type="predicted"/>
<dbReference type="InterPro" id="IPR025528">
    <property type="entry name" value="BrnA_antitoxin"/>
</dbReference>
<dbReference type="EMBL" id="BGZN01000051">
    <property type="protein sequence ID" value="GBR74520.1"/>
    <property type="molecule type" value="Genomic_DNA"/>
</dbReference>
<reference evidence="1 2" key="1">
    <citation type="journal article" date="2019" name="ISME J.">
        <title>Genome analyses of uncultured TG2/ZB3 bacteria in 'Margulisbacteria' specifically attached to ectosymbiotic spirochetes of protists in the termite gut.</title>
        <authorList>
            <person name="Utami Y.D."/>
            <person name="Kuwahara H."/>
            <person name="Igai K."/>
            <person name="Murakami T."/>
            <person name="Sugaya K."/>
            <person name="Morikawa T."/>
            <person name="Nagura Y."/>
            <person name="Yuki M."/>
            <person name="Deevong P."/>
            <person name="Inoue T."/>
            <person name="Kihara K."/>
            <person name="Lo N."/>
            <person name="Yamada A."/>
            <person name="Ohkuma M."/>
            <person name="Hongoh Y."/>
        </authorList>
    </citation>
    <scope>NUCLEOTIDE SEQUENCE [LARGE SCALE GENOMIC DNA]</scope>
    <source>
        <strain evidence="1">NkOx7-01</strain>
    </source>
</reference>
<sequence length="103" mass="11850">MKMKIKSLKQIQDSITPEDIRRFKLAMKREPSRADLTDPDLLTPTAKMRAGVVRMGRPPKPNRKKSIYIYFEPEVVDHLRATGRGWQTRVSDWVTSGVRQGAL</sequence>
<dbReference type="Pfam" id="PF14384">
    <property type="entry name" value="BrnA_antitoxin"/>
    <property type="match status" value="1"/>
</dbReference>
<organism evidence="1 2">
    <name type="scientific">Termititenax aidoneus</name>
    <dbReference type="NCBI Taxonomy" id="2218524"/>
    <lineage>
        <taxon>Bacteria</taxon>
        <taxon>Bacillati</taxon>
        <taxon>Candidatus Margulisiibacteriota</taxon>
        <taxon>Candidatus Termititenacia</taxon>
        <taxon>Candidatus Termititenacales</taxon>
        <taxon>Candidatus Termititenacaceae</taxon>
        <taxon>Candidatus Termititenax</taxon>
    </lineage>
</organism>
<dbReference type="Proteomes" id="UP000269352">
    <property type="component" value="Unassembled WGS sequence"/>
</dbReference>
<comment type="caution">
    <text evidence="1">The sequence shown here is derived from an EMBL/GenBank/DDBJ whole genome shotgun (WGS) entry which is preliminary data.</text>
</comment>
<name>A0A388TCG0_TERA1</name>
<accession>A0A388TCG0</accession>